<dbReference type="GeneID" id="66836962"/>
<dbReference type="InterPro" id="IPR024087">
    <property type="entry name" value="Creatininase-like_sf"/>
</dbReference>
<dbReference type="PANTHER" id="PTHR35005:SF1">
    <property type="entry name" value="2-AMINO-5-FORMYLAMINO-6-RIBOSYLAMINOPYRIMIDIN-4(3H)-ONE 5'-MONOPHOSPHATE DEFORMYLASE"/>
    <property type="match status" value="1"/>
</dbReference>
<dbReference type="EMBL" id="CCSD01000056">
    <property type="protein sequence ID" value="CDZ89127.1"/>
    <property type="molecule type" value="Genomic_DNA"/>
</dbReference>
<dbReference type="Proteomes" id="UP000042997">
    <property type="component" value="Unassembled WGS sequence"/>
</dbReference>
<dbReference type="AlphaFoldDB" id="A0A098BLP9"/>
<accession>A0A098BLP9</accession>
<evidence type="ECO:0000256" key="2">
    <source>
        <dbReference type="ARBA" id="ARBA00022723"/>
    </source>
</evidence>
<dbReference type="OrthoDB" id="9801445at2"/>
<dbReference type="InterPro" id="IPR003785">
    <property type="entry name" value="Creatininase/forma_Hydrolase"/>
</dbReference>
<dbReference type="GO" id="GO:0016811">
    <property type="term" value="F:hydrolase activity, acting on carbon-nitrogen (but not peptide) bonds, in linear amides"/>
    <property type="evidence" value="ECO:0007669"/>
    <property type="project" value="TreeGrafter"/>
</dbReference>
<dbReference type="SUPFAM" id="SSF102215">
    <property type="entry name" value="Creatininase"/>
    <property type="match status" value="1"/>
</dbReference>
<dbReference type="RefSeq" id="WP_010591932.1">
    <property type="nucleotide sequence ID" value="NZ_CP023714.1"/>
</dbReference>
<dbReference type="GO" id="GO:0046872">
    <property type="term" value="F:metal ion binding"/>
    <property type="evidence" value="ECO:0007669"/>
    <property type="project" value="UniProtKB-KW"/>
</dbReference>
<proteinExistence type="inferred from homology"/>
<dbReference type="GO" id="GO:0009231">
    <property type="term" value="P:riboflavin biosynthetic process"/>
    <property type="evidence" value="ECO:0007669"/>
    <property type="project" value="TreeGrafter"/>
</dbReference>
<evidence type="ECO:0000256" key="4">
    <source>
        <dbReference type="ARBA" id="ARBA00022833"/>
    </source>
</evidence>
<dbReference type="Gene3D" id="3.40.50.10310">
    <property type="entry name" value="Creatininase"/>
    <property type="match status" value="1"/>
</dbReference>
<evidence type="ECO:0000313" key="6">
    <source>
        <dbReference type="EMBL" id="CDZ89127.1"/>
    </source>
</evidence>
<protein>
    <submittedName>
        <fullName evidence="6">Putative mycofactocin system creatinine amidohydrolase family protein MftE</fullName>
        <ecNumber evidence="6">3.5.-.-</ecNumber>
    </submittedName>
</protein>
<keyword evidence="2" id="KW-0479">Metal-binding</keyword>
<dbReference type="Pfam" id="PF02633">
    <property type="entry name" value="Creatininase"/>
    <property type="match status" value="1"/>
</dbReference>
<organism evidence="6 7">
    <name type="scientific">Rhodococcus ruber</name>
    <dbReference type="NCBI Taxonomy" id="1830"/>
    <lineage>
        <taxon>Bacteria</taxon>
        <taxon>Bacillati</taxon>
        <taxon>Actinomycetota</taxon>
        <taxon>Actinomycetes</taxon>
        <taxon>Mycobacteriales</taxon>
        <taxon>Nocardiaceae</taxon>
        <taxon>Rhodococcus</taxon>
    </lineage>
</organism>
<gene>
    <name evidence="6" type="primary">mftE</name>
    <name evidence="6" type="ORF">RHRU231_450294</name>
</gene>
<reference evidence="6 7" key="1">
    <citation type="journal article" date="2014" name="Genome Announc.">
        <title>Draft Genome Sequence of Propane- and Butane-Oxidizing Actinobacterium Rhodococcus ruber IEGM 231.</title>
        <authorList>
            <person name="Ivshina I.B."/>
            <person name="Kuyukina M.S."/>
            <person name="Krivoruchko A.V."/>
            <person name="Barbe V."/>
            <person name="Fischer C."/>
        </authorList>
    </citation>
    <scope>NUCLEOTIDE SEQUENCE [LARGE SCALE GENOMIC DNA]</scope>
</reference>
<sequence length="228" mass="24115">MTRDLATAYWPDIEPGRATVAVPVGALEQHGPHLPLDTDTRIARALTAALPGVLVAPALEYGASGEHEGFPGTVSLGADAMETVFVEYGRSVCRWAARLLFVNWHGGNVPALTRAVSRLRYEGRDAAWLPFAVPGGDAHAGVTETSLLLHLDPHVVDTARAEKGNTGTLADLMPRMRTGGIVAVSANGVLGDPTPASAAQGARWFADIVDRAAAQTTRWEPDAKGRLR</sequence>
<comment type="cofactor">
    <cofactor evidence="1">
        <name>Zn(2+)</name>
        <dbReference type="ChEBI" id="CHEBI:29105"/>
    </cofactor>
</comment>
<keyword evidence="3 6" id="KW-0378">Hydrolase</keyword>
<dbReference type="NCBIfam" id="TIGR03964">
    <property type="entry name" value="mycofact_creat"/>
    <property type="match status" value="1"/>
</dbReference>
<dbReference type="eggNOG" id="COG1402">
    <property type="taxonomic scope" value="Bacteria"/>
</dbReference>
<name>A0A098BLP9_9NOCA</name>
<evidence type="ECO:0000256" key="1">
    <source>
        <dbReference type="ARBA" id="ARBA00001947"/>
    </source>
</evidence>
<dbReference type="KEGG" id="rrz:CS378_07970"/>
<evidence type="ECO:0000313" key="7">
    <source>
        <dbReference type="Proteomes" id="UP000042997"/>
    </source>
</evidence>
<keyword evidence="4" id="KW-0862">Zinc</keyword>
<comment type="similarity">
    <text evidence="5">Belongs to the creatininase superfamily.</text>
</comment>
<dbReference type="InterPro" id="IPR023871">
    <property type="entry name" value="MftE"/>
</dbReference>
<dbReference type="PANTHER" id="PTHR35005">
    <property type="entry name" value="3-DEHYDRO-SCYLLO-INOSOSE HYDROLASE"/>
    <property type="match status" value="1"/>
</dbReference>
<evidence type="ECO:0000256" key="3">
    <source>
        <dbReference type="ARBA" id="ARBA00022801"/>
    </source>
</evidence>
<dbReference type="EC" id="3.5.-.-" evidence="6"/>
<evidence type="ECO:0000256" key="5">
    <source>
        <dbReference type="ARBA" id="ARBA00024029"/>
    </source>
</evidence>